<dbReference type="AlphaFoldDB" id="A0A4Q0T7N2"/>
<accession>A0A4Q0T7N2</accession>
<proteinExistence type="predicted"/>
<feature type="compositionally biased region" description="Basic and acidic residues" evidence="1">
    <location>
        <begin position="24"/>
        <end position="37"/>
    </location>
</feature>
<feature type="region of interest" description="Disordered" evidence="1">
    <location>
        <begin position="1"/>
        <end position="49"/>
    </location>
</feature>
<reference evidence="2 3" key="1">
    <citation type="submission" date="2018-11" db="EMBL/GenBank/DDBJ databases">
        <authorList>
            <person name="Mardanov A.V."/>
            <person name="Ravin N.V."/>
            <person name="Dedysh S.N."/>
        </authorList>
    </citation>
    <scope>NUCLEOTIDE SEQUENCE [LARGE SCALE GENOMIC DNA]</scope>
    <source>
        <strain evidence="2 3">AF10</strain>
    </source>
</reference>
<feature type="compositionally biased region" description="Polar residues" evidence="1">
    <location>
        <begin position="1"/>
        <end position="15"/>
    </location>
</feature>
<gene>
    <name evidence="2" type="ORF">GRAN_0921</name>
</gene>
<organism evidence="2 3">
    <name type="scientific">Granulicella sibirica</name>
    <dbReference type="NCBI Taxonomy" id="2479048"/>
    <lineage>
        <taxon>Bacteria</taxon>
        <taxon>Pseudomonadati</taxon>
        <taxon>Acidobacteriota</taxon>
        <taxon>Terriglobia</taxon>
        <taxon>Terriglobales</taxon>
        <taxon>Acidobacteriaceae</taxon>
        <taxon>Granulicella</taxon>
    </lineage>
</organism>
<protein>
    <submittedName>
        <fullName evidence="2">Uncharacterized protein</fullName>
    </submittedName>
</protein>
<comment type="caution">
    <text evidence="2">The sequence shown here is derived from an EMBL/GenBank/DDBJ whole genome shotgun (WGS) entry which is preliminary data.</text>
</comment>
<evidence type="ECO:0000313" key="3">
    <source>
        <dbReference type="Proteomes" id="UP000289437"/>
    </source>
</evidence>
<name>A0A4Q0T7N2_9BACT</name>
<dbReference type="EMBL" id="RDSM01000001">
    <property type="protein sequence ID" value="RXH57611.1"/>
    <property type="molecule type" value="Genomic_DNA"/>
</dbReference>
<dbReference type="Proteomes" id="UP000289437">
    <property type="component" value="Unassembled WGS sequence"/>
</dbReference>
<reference evidence="3" key="2">
    <citation type="submission" date="2019-02" db="EMBL/GenBank/DDBJ databases">
        <title>Granulicella sibirica sp. nov., a psychrotolerant acidobacterium isolated from an organic soil layer in forested tundra, West Siberia.</title>
        <authorList>
            <person name="Oshkin I.Y."/>
            <person name="Kulichevskaya I.S."/>
            <person name="Rijpstra W.I.C."/>
            <person name="Sinninghe Damste J.S."/>
            <person name="Rakitin A.L."/>
            <person name="Ravin N.V."/>
            <person name="Dedysh S.N."/>
        </authorList>
    </citation>
    <scope>NUCLEOTIDE SEQUENCE [LARGE SCALE GENOMIC DNA]</scope>
    <source>
        <strain evidence="3">AF10</strain>
    </source>
</reference>
<feature type="compositionally biased region" description="Polar residues" evidence="1">
    <location>
        <begin position="39"/>
        <end position="49"/>
    </location>
</feature>
<evidence type="ECO:0000313" key="2">
    <source>
        <dbReference type="EMBL" id="RXH57611.1"/>
    </source>
</evidence>
<evidence type="ECO:0000256" key="1">
    <source>
        <dbReference type="SAM" id="MobiDB-lite"/>
    </source>
</evidence>
<sequence length="83" mass="9544">MRLPSSSQPKNTGSRQHLRFQVVENRRKLAHRQEKSRGRPSNSRPSITCKRQNNSFACLKKGLAKIRYTLRGANRGCSRQHNA</sequence>
<keyword evidence="3" id="KW-1185">Reference proteome</keyword>